<dbReference type="InterPro" id="IPR017516">
    <property type="entry name" value="AbrB_dup"/>
</dbReference>
<dbReference type="OrthoDB" id="9809910at2"/>
<organism evidence="2 3">
    <name type="scientific">Siculibacillus lacustris</name>
    <dbReference type="NCBI Taxonomy" id="1549641"/>
    <lineage>
        <taxon>Bacteria</taxon>
        <taxon>Pseudomonadati</taxon>
        <taxon>Pseudomonadota</taxon>
        <taxon>Alphaproteobacteria</taxon>
        <taxon>Hyphomicrobiales</taxon>
        <taxon>Ancalomicrobiaceae</taxon>
        <taxon>Siculibacillus</taxon>
    </lineage>
</organism>
<dbReference type="GO" id="GO:0010468">
    <property type="term" value="P:regulation of gene expression"/>
    <property type="evidence" value="ECO:0007669"/>
    <property type="project" value="InterPro"/>
</dbReference>
<dbReference type="PIRSF" id="PIRSF038991">
    <property type="entry name" value="Protein_AbrB"/>
    <property type="match status" value="1"/>
</dbReference>
<protein>
    <submittedName>
        <fullName evidence="2">AbrB family transcriptional regulator</fullName>
    </submittedName>
</protein>
<dbReference type="RefSeq" id="WP_131308118.1">
    <property type="nucleotide sequence ID" value="NZ_SJFN01000010.1"/>
</dbReference>
<dbReference type="PANTHER" id="PTHR38457:SF1">
    <property type="entry name" value="REGULATOR ABRB-RELATED"/>
    <property type="match status" value="1"/>
</dbReference>
<dbReference type="GO" id="GO:0016020">
    <property type="term" value="C:membrane"/>
    <property type="evidence" value="ECO:0007669"/>
    <property type="project" value="InterPro"/>
</dbReference>
<keyword evidence="1" id="KW-1133">Transmembrane helix</keyword>
<keyword evidence="1" id="KW-0812">Transmembrane</keyword>
<sequence>MSESRGPGRAALQWAGLVGLSALVATLLEEAHLPAAFMLGPLISGLVVRLSGFELRVPRIAYLMAQCVIGGMIGAVLTPAIIHTFTSEWPLLLATVGAVVAVSSLSGWGLSRGGIVPGTTGVWGSSPGAASAMVILAEANGADARLVAFMQYLRVLFVASAASVVAAIWIGDMARTPFVLFPLPHWPLLATTVAVVGGCGALGILSRVPSGAMLAPMFGTAILHGTGMANFELPPSLLILAYAMLGWTIGLGFTRAALGHAWHALPWIVASIVVLMVFCGGLSVVLVHFLGIDPLTAYLATSPGGLDTVAIIAASTPVDVGFVMAMQAVRFFVLILIGPSLSRWVAAHIGRA</sequence>
<keyword evidence="1" id="KW-0472">Membrane</keyword>
<feature type="transmembrane region" description="Helical" evidence="1">
    <location>
        <begin position="310"/>
        <end position="337"/>
    </location>
</feature>
<feature type="transmembrane region" description="Helical" evidence="1">
    <location>
        <begin position="265"/>
        <end position="290"/>
    </location>
</feature>
<proteinExistence type="predicted"/>
<feature type="transmembrane region" description="Helical" evidence="1">
    <location>
        <begin position="237"/>
        <end position="258"/>
    </location>
</feature>
<evidence type="ECO:0000256" key="1">
    <source>
        <dbReference type="SAM" id="Phobius"/>
    </source>
</evidence>
<feature type="transmembrane region" description="Helical" evidence="1">
    <location>
        <begin position="152"/>
        <end position="171"/>
    </location>
</feature>
<accession>A0A4Q9VUI2</accession>
<dbReference type="InterPro" id="IPR007820">
    <property type="entry name" value="AbrB_fam"/>
</dbReference>
<dbReference type="PANTHER" id="PTHR38457">
    <property type="entry name" value="REGULATOR ABRB-RELATED"/>
    <property type="match status" value="1"/>
</dbReference>
<evidence type="ECO:0000313" key="3">
    <source>
        <dbReference type="Proteomes" id="UP000292781"/>
    </source>
</evidence>
<evidence type="ECO:0000313" key="2">
    <source>
        <dbReference type="EMBL" id="TBW38688.1"/>
    </source>
</evidence>
<reference evidence="2 3" key="1">
    <citation type="submission" date="2019-02" db="EMBL/GenBank/DDBJ databases">
        <title>Siculibacillus lacustris gen. nov., sp. nov., a new rosette-forming bacterium isolated from a freshwater crater lake (Lake St. Ana, Romania).</title>
        <authorList>
            <person name="Felfoldi T."/>
            <person name="Marton Z."/>
            <person name="Szabo A."/>
            <person name="Mentes A."/>
            <person name="Boka K."/>
            <person name="Marialigeti K."/>
            <person name="Mathe I."/>
            <person name="Koncz M."/>
            <person name="Schumann P."/>
            <person name="Toth E."/>
        </authorList>
    </citation>
    <scope>NUCLEOTIDE SEQUENCE [LARGE SCALE GENOMIC DNA]</scope>
    <source>
        <strain evidence="2 3">SA-279</strain>
    </source>
</reference>
<dbReference type="NCBIfam" id="TIGR03082">
    <property type="entry name" value="Gneg_AbrB_dup"/>
    <property type="match status" value="2"/>
</dbReference>
<dbReference type="Proteomes" id="UP000292781">
    <property type="component" value="Unassembled WGS sequence"/>
</dbReference>
<dbReference type="Pfam" id="PF05145">
    <property type="entry name" value="AbrB"/>
    <property type="match status" value="1"/>
</dbReference>
<feature type="transmembrane region" description="Helical" evidence="1">
    <location>
        <begin position="183"/>
        <end position="205"/>
    </location>
</feature>
<gene>
    <name evidence="2" type="ORF">EYW49_08290</name>
</gene>
<feature type="transmembrane region" description="Helical" evidence="1">
    <location>
        <begin position="60"/>
        <end position="83"/>
    </location>
</feature>
<dbReference type="AlphaFoldDB" id="A0A4Q9VUI2"/>
<keyword evidence="3" id="KW-1185">Reference proteome</keyword>
<feature type="transmembrane region" description="Helical" evidence="1">
    <location>
        <begin position="34"/>
        <end position="53"/>
    </location>
</feature>
<dbReference type="EMBL" id="SJFN01000010">
    <property type="protein sequence ID" value="TBW38688.1"/>
    <property type="molecule type" value="Genomic_DNA"/>
</dbReference>
<feature type="transmembrane region" description="Helical" evidence="1">
    <location>
        <begin position="89"/>
        <end position="110"/>
    </location>
</feature>
<name>A0A4Q9VUI2_9HYPH</name>
<comment type="caution">
    <text evidence="2">The sequence shown here is derived from an EMBL/GenBank/DDBJ whole genome shotgun (WGS) entry which is preliminary data.</text>
</comment>